<evidence type="ECO:0000313" key="1">
    <source>
        <dbReference type="EMBL" id="DAF58844.1"/>
    </source>
</evidence>
<proteinExistence type="predicted"/>
<sequence length="40" mass="4385">MLTKAMNTNGNVIVRRSPMTIINQGIVLKNRVSRSSGTLI</sequence>
<organism evidence="1">
    <name type="scientific">Siphoviridae sp. ctxMM9</name>
    <dbReference type="NCBI Taxonomy" id="2827973"/>
    <lineage>
        <taxon>Viruses</taxon>
        <taxon>Duplodnaviria</taxon>
        <taxon>Heunggongvirae</taxon>
        <taxon>Uroviricota</taxon>
        <taxon>Caudoviricetes</taxon>
    </lineage>
</organism>
<protein>
    <submittedName>
        <fullName evidence="1">Uncharacterized protein</fullName>
    </submittedName>
</protein>
<dbReference type="EMBL" id="BK032759">
    <property type="protein sequence ID" value="DAF58844.1"/>
    <property type="molecule type" value="Genomic_DNA"/>
</dbReference>
<accession>A0A8S5T675</accession>
<name>A0A8S5T675_9CAUD</name>
<reference evidence="1" key="1">
    <citation type="journal article" date="2021" name="Proc. Natl. Acad. Sci. U.S.A.">
        <title>A Catalog of Tens of Thousands of Viruses from Human Metagenomes Reveals Hidden Associations with Chronic Diseases.</title>
        <authorList>
            <person name="Tisza M.J."/>
            <person name="Buck C.B."/>
        </authorList>
    </citation>
    <scope>NUCLEOTIDE SEQUENCE</scope>
    <source>
        <strain evidence="1">CtxMM9</strain>
    </source>
</reference>